<dbReference type="InterPro" id="IPR001633">
    <property type="entry name" value="EAL_dom"/>
</dbReference>
<proteinExistence type="predicted"/>
<dbReference type="KEGG" id="shm:Shewmr7_3390"/>
<dbReference type="InterPro" id="IPR035919">
    <property type="entry name" value="EAL_sf"/>
</dbReference>
<name>Q0HR83_SHESR</name>
<dbReference type="SUPFAM" id="SSF141868">
    <property type="entry name" value="EAL domain-like"/>
    <property type="match status" value="1"/>
</dbReference>
<dbReference type="EMBL" id="CP000444">
    <property type="protein sequence ID" value="ABI44372.1"/>
    <property type="molecule type" value="Genomic_DNA"/>
</dbReference>
<dbReference type="Gene3D" id="3.20.20.450">
    <property type="entry name" value="EAL domain"/>
    <property type="match status" value="1"/>
</dbReference>
<feature type="domain" description="EAL" evidence="1">
    <location>
        <begin position="99"/>
        <end position="250"/>
    </location>
</feature>
<organism evidence="2">
    <name type="scientific">Shewanella sp. (strain MR-7)</name>
    <dbReference type="NCBI Taxonomy" id="60481"/>
    <lineage>
        <taxon>Bacteria</taxon>
        <taxon>Pseudomonadati</taxon>
        <taxon>Pseudomonadota</taxon>
        <taxon>Gammaproteobacteria</taxon>
        <taxon>Alteromonadales</taxon>
        <taxon>Shewanellaceae</taxon>
        <taxon>Shewanella</taxon>
    </lineage>
</organism>
<evidence type="ECO:0000313" key="2">
    <source>
        <dbReference type="EMBL" id="ABI44372.1"/>
    </source>
</evidence>
<accession>Q0HR83</accession>
<gene>
    <name evidence="2" type="ordered locus">Shewmr7_3390</name>
</gene>
<dbReference type="AlphaFoldDB" id="Q0HR83"/>
<reference evidence="2" key="1">
    <citation type="submission" date="2006-08" db="EMBL/GenBank/DDBJ databases">
        <title>Complete sequence of Chromosome1 of Shewanella sp. MR-7.</title>
        <authorList>
            <consortium name="US DOE Joint Genome Institute"/>
            <person name="Copeland A."/>
            <person name="Lucas S."/>
            <person name="Lapidus A."/>
            <person name="Barry K."/>
            <person name="Detter J.C."/>
            <person name="Glavina del Rio T."/>
            <person name="Hammon N."/>
            <person name="Israni S."/>
            <person name="Dalin E."/>
            <person name="Tice H."/>
            <person name="Pitluck S."/>
            <person name="Kiss H."/>
            <person name="Brettin T."/>
            <person name="Bruce D."/>
            <person name="Han C."/>
            <person name="Tapia R."/>
            <person name="Gilna P."/>
            <person name="Schmutz J."/>
            <person name="Larimer F."/>
            <person name="Land M."/>
            <person name="Hauser L."/>
            <person name="Kyrpides N."/>
            <person name="Mikhailova N."/>
            <person name="Nealson K."/>
            <person name="Konstantinidis K."/>
            <person name="Klappenbach J."/>
            <person name="Tiedje J."/>
            <person name="Richardson P."/>
        </authorList>
    </citation>
    <scope>NUCLEOTIDE SEQUENCE</scope>
    <source>
        <strain evidence="2">MR-7</strain>
    </source>
</reference>
<dbReference type="Pfam" id="PF00563">
    <property type="entry name" value="EAL"/>
    <property type="match status" value="1"/>
</dbReference>
<sequence length="259" mass="30198">MVYGFIVSYRSERYMNKCYLLKAKGLNDSYIYSLKLNFKYQNIFMASRKALTNPQDTILGAELLIDFSRMNHAGVCHDILDKIVRFGQAANKALDYTKVLSRKSRVFINIERCNLCDIRLLNRIAHISDELFLQDIVLVVEITERNFCGRCLRIVEGLSYLKGRGVSLAIDDYDYHNWSPEIHSVELELFFDYIKLEYPSTAKGKLKFDQFIKFYSNTKRLVVERVSERTQLESLDCEKIWGIQGFLLCRGVSLPRLPQ</sequence>
<protein>
    <submittedName>
        <fullName evidence="2">Diguanylate phosphodiesterase</fullName>
    </submittedName>
</protein>
<dbReference type="HOGENOM" id="CLU_1073232_0_0_6"/>
<evidence type="ECO:0000259" key="1">
    <source>
        <dbReference type="Pfam" id="PF00563"/>
    </source>
</evidence>